<accession>A0A6M3J1E1</accession>
<evidence type="ECO:0008006" key="2">
    <source>
        <dbReference type="Google" id="ProtNLM"/>
    </source>
</evidence>
<dbReference type="EMBL" id="MT141495">
    <property type="protein sequence ID" value="QJA63378.1"/>
    <property type="molecule type" value="Genomic_DNA"/>
</dbReference>
<protein>
    <recommendedName>
        <fullName evidence="2">Nucleotide pyrophosphohydrolase domain-containing protein</fullName>
    </recommendedName>
</protein>
<proteinExistence type="predicted"/>
<evidence type="ECO:0000313" key="1">
    <source>
        <dbReference type="EMBL" id="QJA63378.1"/>
    </source>
</evidence>
<reference evidence="1" key="1">
    <citation type="submission" date="2020-03" db="EMBL/GenBank/DDBJ databases">
        <title>The deep terrestrial virosphere.</title>
        <authorList>
            <person name="Holmfeldt K."/>
            <person name="Nilsson E."/>
            <person name="Simone D."/>
            <person name="Lopez-Fernandez M."/>
            <person name="Wu X."/>
            <person name="de Brujin I."/>
            <person name="Lundin D."/>
            <person name="Andersson A."/>
            <person name="Bertilsson S."/>
            <person name="Dopson M."/>
        </authorList>
    </citation>
    <scope>NUCLEOTIDE SEQUENCE</scope>
    <source>
        <strain evidence="1">MM415B00633</strain>
    </source>
</reference>
<name>A0A6M3J1E1_9ZZZZ</name>
<sequence>MVRFLGGTMKDWISKIQAELERASNKFGKFNSTHEGYAVIQEEVDELWHAIKRNESIDQLEIEAVQVSAMALRFLIDCCENEPAQGNCAIPKYENQCGEVGKTPQR</sequence>
<dbReference type="AlphaFoldDB" id="A0A6M3J1E1"/>
<organism evidence="1">
    <name type="scientific">viral metagenome</name>
    <dbReference type="NCBI Taxonomy" id="1070528"/>
    <lineage>
        <taxon>unclassified sequences</taxon>
        <taxon>metagenomes</taxon>
        <taxon>organismal metagenomes</taxon>
    </lineage>
</organism>
<gene>
    <name evidence="1" type="ORF">MM415B00633_0062</name>
</gene>